<dbReference type="PROSITE" id="PS51318">
    <property type="entry name" value="TAT"/>
    <property type="match status" value="1"/>
</dbReference>
<dbReference type="Gene3D" id="3.40.190.10">
    <property type="entry name" value="Periplasmic binding protein-like II"/>
    <property type="match status" value="2"/>
</dbReference>
<keyword evidence="1 2" id="KW-0732">Signal</keyword>
<dbReference type="AlphaFoldDB" id="A0A6B3BF76"/>
<accession>A0A6B3BF76</accession>
<protein>
    <submittedName>
        <fullName evidence="3">ABC transporter substrate-binding protein</fullName>
    </submittedName>
</protein>
<dbReference type="PANTHER" id="PTHR30006">
    <property type="entry name" value="THIAMINE-BINDING PERIPLASMIC PROTEIN-RELATED"/>
    <property type="match status" value="1"/>
</dbReference>
<evidence type="ECO:0000256" key="2">
    <source>
        <dbReference type="SAM" id="SignalP"/>
    </source>
</evidence>
<dbReference type="SUPFAM" id="SSF53850">
    <property type="entry name" value="Periplasmic binding protein-like II"/>
    <property type="match status" value="1"/>
</dbReference>
<dbReference type="PANTHER" id="PTHR30006:SF2">
    <property type="entry name" value="ABC TRANSPORTER SUBSTRATE-BINDING PROTEIN"/>
    <property type="match status" value="1"/>
</dbReference>
<dbReference type="InterPro" id="IPR006311">
    <property type="entry name" value="TAT_signal"/>
</dbReference>
<comment type="caution">
    <text evidence="3">The sequence shown here is derived from an EMBL/GenBank/DDBJ whole genome shotgun (WGS) entry which is preliminary data.</text>
</comment>
<proteinExistence type="predicted"/>
<evidence type="ECO:0000256" key="1">
    <source>
        <dbReference type="ARBA" id="ARBA00022729"/>
    </source>
</evidence>
<organism evidence="3">
    <name type="scientific">Streptomyces sp. SID12501</name>
    <dbReference type="NCBI Taxonomy" id="2706042"/>
    <lineage>
        <taxon>Bacteria</taxon>
        <taxon>Bacillati</taxon>
        <taxon>Actinomycetota</taxon>
        <taxon>Actinomycetes</taxon>
        <taxon>Kitasatosporales</taxon>
        <taxon>Streptomycetaceae</taxon>
        <taxon>Streptomyces</taxon>
    </lineage>
</organism>
<evidence type="ECO:0000313" key="3">
    <source>
        <dbReference type="EMBL" id="NEC84301.1"/>
    </source>
</evidence>
<feature type="chain" id="PRO_5039401642" evidence="2">
    <location>
        <begin position="18"/>
        <end position="382"/>
    </location>
</feature>
<dbReference type="Pfam" id="PF13343">
    <property type="entry name" value="SBP_bac_6"/>
    <property type="match status" value="1"/>
</dbReference>
<dbReference type="RefSeq" id="WP_164311768.1">
    <property type="nucleotide sequence ID" value="NZ_JAAGLU010000001.1"/>
</dbReference>
<reference evidence="3" key="1">
    <citation type="submission" date="2020-01" db="EMBL/GenBank/DDBJ databases">
        <title>Insect and environment-associated Actinomycetes.</title>
        <authorList>
            <person name="Currrie C."/>
            <person name="Chevrette M."/>
            <person name="Carlson C."/>
            <person name="Stubbendieck R."/>
            <person name="Wendt-Pienkowski E."/>
        </authorList>
    </citation>
    <scope>NUCLEOTIDE SEQUENCE</scope>
    <source>
        <strain evidence="3">SID12501</strain>
    </source>
</reference>
<sequence>MSSFLSRRRVLATGAGAALGVGALGATGTPAAAASSAGSRSATGAEETRTLDELYRAALAEGGKLVIYAGGDVDSQGNGIRAGFAARFPEIDLKVVVDYSKYHDVRVDNQFATDTLVPDVVQLQTLQDFTRWKGQGRLLPYKPAGFSKVYDGLKDPHGAWTAIAVIGFSYSYNVAAVGADAPKSPLDLIDPKWKGQIASSYPHDDDAVLYLFKLYVDHYGWDWAARFAAQDVRFARGSHTPGLAVSGGQKALGVGGSGSLVAPSTAASRWAVAEGHPFMAWGQRAAILKQGRNTTAAKLYLNWQLATDRQQSAFNGWSVRTDVTPAGGLKPVWTYPNANLDGFPRFMADRAQIERWKQTFALYFGEVKGEPTPGSLGLHPGV</sequence>
<dbReference type="EMBL" id="JAAGLU010000001">
    <property type="protein sequence ID" value="NEC84301.1"/>
    <property type="molecule type" value="Genomic_DNA"/>
</dbReference>
<feature type="signal peptide" evidence="2">
    <location>
        <begin position="1"/>
        <end position="17"/>
    </location>
</feature>
<name>A0A6B3BF76_9ACTN</name>
<gene>
    <name evidence="3" type="ORF">G3I71_00125</name>
</gene>